<organism evidence="1">
    <name type="scientific">viral metagenome</name>
    <dbReference type="NCBI Taxonomy" id="1070528"/>
    <lineage>
        <taxon>unclassified sequences</taxon>
        <taxon>metagenomes</taxon>
        <taxon>organismal metagenomes</taxon>
    </lineage>
</organism>
<accession>A0A6C0JU56</accession>
<evidence type="ECO:0008006" key="2">
    <source>
        <dbReference type="Google" id="ProtNLM"/>
    </source>
</evidence>
<sequence length="268" mass="31916">MKRLLFFITHSTLTLQHARMTFKSISKQSNVHQKFDKFYLYNTHENELSNVDLIELFEYYGLYNFFNELCIFEYDVNTPKSLGADIDTIKKYCECNYDANDKILILKSDCYLSKNYFNDLFEFDIENEDCYFTAPFIVSKARIPENEIIKYGDRESFVKSDDITFFVEDERNSSDNDFFNRKDIDVTDERIRFISCTVQGDFSCHYIPIKLLKDLIISYDSWGGVKFYRIQHLCRSTKNSFVIHQYHDIISDNRSNDREGPVKVWMNS</sequence>
<dbReference type="AlphaFoldDB" id="A0A6C0JU56"/>
<reference evidence="1" key="1">
    <citation type="journal article" date="2020" name="Nature">
        <title>Giant virus diversity and host interactions through global metagenomics.</title>
        <authorList>
            <person name="Schulz F."/>
            <person name="Roux S."/>
            <person name="Paez-Espino D."/>
            <person name="Jungbluth S."/>
            <person name="Walsh D.A."/>
            <person name="Denef V.J."/>
            <person name="McMahon K.D."/>
            <person name="Konstantinidis K.T."/>
            <person name="Eloe-Fadrosh E.A."/>
            <person name="Kyrpides N.C."/>
            <person name="Woyke T."/>
        </authorList>
    </citation>
    <scope>NUCLEOTIDE SEQUENCE</scope>
    <source>
        <strain evidence="1">GVMAG-S-1064190-84</strain>
    </source>
</reference>
<protein>
    <recommendedName>
        <fullName evidence="2">Nucleotide-diphospho-sugar transferase domain-containing protein</fullName>
    </recommendedName>
</protein>
<proteinExistence type="predicted"/>
<evidence type="ECO:0000313" key="1">
    <source>
        <dbReference type="EMBL" id="QHU08903.1"/>
    </source>
</evidence>
<dbReference type="EMBL" id="MN740699">
    <property type="protein sequence ID" value="QHU08903.1"/>
    <property type="molecule type" value="Genomic_DNA"/>
</dbReference>
<name>A0A6C0JU56_9ZZZZ</name>